<evidence type="ECO:0000256" key="1">
    <source>
        <dbReference type="SAM" id="MobiDB-lite"/>
    </source>
</evidence>
<gene>
    <name evidence="2" type="ORF">RFI_09786</name>
</gene>
<feature type="region of interest" description="Disordered" evidence="1">
    <location>
        <begin position="183"/>
        <end position="211"/>
    </location>
</feature>
<feature type="compositionally biased region" description="Polar residues" evidence="1">
    <location>
        <begin position="184"/>
        <end position="199"/>
    </location>
</feature>
<name>X6NN34_RETFI</name>
<feature type="compositionally biased region" description="Polar residues" evidence="1">
    <location>
        <begin position="21"/>
        <end position="43"/>
    </location>
</feature>
<proteinExistence type="predicted"/>
<feature type="region of interest" description="Disordered" evidence="1">
    <location>
        <begin position="1"/>
        <end position="47"/>
    </location>
</feature>
<sequence>MYSNDSWPFKARSKPSHLANDKNTTASVHNTPTNPDENSNTSYTRRDIYRLRERRQQMKQGRIHKIKSHREARLKKEIGIEYQQCDVSDAGRLHPLPQKVSLPSINDIQRMCYSKLEQHNTKEQLNQWRRQQEHRNNNTQPKSTMAKCLRIKESDAPAVYHLLQDSVRQHVCQIATQLFKKPTHSATPSLSLQNQTCHKPSNDDTDGVDESIPIHPELLAHYRNKWCSISSLSHQQNDGINENLTSHSGLFLS</sequence>
<comment type="caution">
    <text evidence="2">The sequence shown here is derived from an EMBL/GenBank/DDBJ whole genome shotgun (WGS) entry which is preliminary data.</text>
</comment>
<reference evidence="2 3" key="1">
    <citation type="journal article" date="2013" name="Curr. Biol.">
        <title>The Genome of the Foraminiferan Reticulomyxa filosa.</title>
        <authorList>
            <person name="Glockner G."/>
            <person name="Hulsmann N."/>
            <person name="Schleicher M."/>
            <person name="Noegel A.A."/>
            <person name="Eichinger L."/>
            <person name="Gallinger C."/>
            <person name="Pawlowski J."/>
            <person name="Sierra R."/>
            <person name="Euteneuer U."/>
            <person name="Pillet L."/>
            <person name="Moustafa A."/>
            <person name="Platzer M."/>
            <person name="Groth M."/>
            <person name="Szafranski K."/>
            <person name="Schliwa M."/>
        </authorList>
    </citation>
    <scope>NUCLEOTIDE SEQUENCE [LARGE SCALE GENOMIC DNA]</scope>
</reference>
<dbReference type="Proteomes" id="UP000023152">
    <property type="component" value="Unassembled WGS sequence"/>
</dbReference>
<dbReference type="AlphaFoldDB" id="X6NN34"/>
<organism evidence="2 3">
    <name type="scientific">Reticulomyxa filosa</name>
    <dbReference type="NCBI Taxonomy" id="46433"/>
    <lineage>
        <taxon>Eukaryota</taxon>
        <taxon>Sar</taxon>
        <taxon>Rhizaria</taxon>
        <taxon>Retaria</taxon>
        <taxon>Foraminifera</taxon>
        <taxon>Monothalamids</taxon>
        <taxon>Reticulomyxidae</taxon>
        <taxon>Reticulomyxa</taxon>
    </lineage>
</organism>
<accession>X6NN34</accession>
<dbReference type="EMBL" id="ASPP01007318">
    <property type="protein sequence ID" value="ETO27348.1"/>
    <property type="molecule type" value="Genomic_DNA"/>
</dbReference>
<protein>
    <submittedName>
        <fullName evidence="2">Uncharacterized protein</fullName>
    </submittedName>
</protein>
<evidence type="ECO:0000313" key="2">
    <source>
        <dbReference type="EMBL" id="ETO27348.1"/>
    </source>
</evidence>
<evidence type="ECO:0000313" key="3">
    <source>
        <dbReference type="Proteomes" id="UP000023152"/>
    </source>
</evidence>
<keyword evidence="3" id="KW-1185">Reference proteome</keyword>